<protein>
    <submittedName>
        <fullName evidence="6">Zinc ABC transporter substrate-binding protein</fullName>
    </submittedName>
</protein>
<dbReference type="Pfam" id="PF01297">
    <property type="entry name" value="ZnuA"/>
    <property type="match status" value="1"/>
</dbReference>
<keyword evidence="3" id="KW-0479">Metal-binding</keyword>
<dbReference type="RefSeq" id="WP_249514233.1">
    <property type="nucleotide sequence ID" value="NZ_CP093366.1"/>
</dbReference>
<evidence type="ECO:0000313" key="7">
    <source>
        <dbReference type="Proteomes" id="UP000831495"/>
    </source>
</evidence>
<dbReference type="EMBL" id="CP093366">
    <property type="protein sequence ID" value="UQS81965.1"/>
    <property type="molecule type" value="Genomic_DNA"/>
</dbReference>
<dbReference type="SUPFAM" id="SSF53807">
    <property type="entry name" value="Helical backbone' metal receptor"/>
    <property type="match status" value="1"/>
</dbReference>
<dbReference type="PANTHER" id="PTHR42953:SF1">
    <property type="entry name" value="METAL-BINDING PROTEIN HI_0362-RELATED"/>
    <property type="match status" value="1"/>
</dbReference>
<evidence type="ECO:0000256" key="1">
    <source>
        <dbReference type="ARBA" id="ARBA00004196"/>
    </source>
</evidence>
<evidence type="ECO:0000313" key="6">
    <source>
        <dbReference type="EMBL" id="UQS81965.1"/>
    </source>
</evidence>
<evidence type="ECO:0000256" key="5">
    <source>
        <dbReference type="SAM" id="SignalP"/>
    </source>
</evidence>
<organism evidence="6 7">
    <name type="scientific">Bombilactobacillus folatiphilus</name>
    <dbReference type="NCBI Taxonomy" id="2923362"/>
    <lineage>
        <taxon>Bacteria</taxon>
        <taxon>Bacillati</taxon>
        <taxon>Bacillota</taxon>
        <taxon>Bacilli</taxon>
        <taxon>Lactobacillales</taxon>
        <taxon>Lactobacillaceae</taxon>
        <taxon>Bombilactobacillus</taxon>
    </lineage>
</organism>
<keyword evidence="2" id="KW-0813">Transport</keyword>
<dbReference type="InterPro" id="IPR050492">
    <property type="entry name" value="Bact_metal-bind_prot9"/>
</dbReference>
<name>A0ABY4P8C8_9LACO</name>
<feature type="chain" id="PRO_5045503949" evidence="5">
    <location>
        <begin position="26"/>
        <end position="298"/>
    </location>
</feature>
<dbReference type="PROSITE" id="PS51257">
    <property type="entry name" value="PROKAR_LIPOPROTEIN"/>
    <property type="match status" value="1"/>
</dbReference>
<dbReference type="Proteomes" id="UP000831495">
    <property type="component" value="Chromosome"/>
</dbReference>
<evidence type="ECO:0000256" key="4">
    <source>
        <dbReference type="ARBA" id="ARBA00022729"/>
    </source>
</evidence>
<dbReference type="Gene3D" id="3.40.50.1980">
    <property type="entry name" value="Nitrogenase molybdenum iron protein domain"/>
    <property type="match status" value="2"/>
</dbReference>
<keyword evidence="4 5" id="KW-0732">Signal</keyword>
<feature type="signal peptide" evidence="5">
    <location>
        <begin position="1"/>
        <end position="25"/>
    </location>
</feature>
<reference evidence="6" key="1">
    <citation type="journal article" date="2022" name="Int. J. Syst. Evol. Microbiol.">
        <title>Apilactobacillus apisilvae sp. nov., Nicolia spurrieriana gen. nov. sp. nov., Bombilactobacillus folatiphilus sp. nov. and Bombilactobacillus thymidiniphilus sp. nov., four new lactic acid bacterial isolates from stingless bees Tetragonula carbonaria and Austroplebeia australis.</title>
        <authorList>
            <person name="Oliphant S.A."/>
            <person name="Watson-Haigh N.S."/>
            <person name="Sumby K.M."/>
            <person name="Gardner J."/>
            <person name="Groom S."/>
            <person name="Jiranek V."/>
        </authorList>
    </citation>
    <scope>NUCLEOTIDE SEQUENCE</scope>
    <source>
        <strain evidence="6">SG4_D2</strain>
    </source>
</reference>
<dbReference type="InterPro" id="IPR006127">
    <property type="entry name" value="ZnuA-like"/>
</dbReference>
<dbReference type="PANTHER" id="PTHR42953">
    <property type="entry name" value="HIGH-AFFINITY ZINC UPTAKE SYSTEM PROTEIN ZNUA-RELATED"/>
    <property type="match status" value="1"/>
</dbReference>
<proteinExistence type="predicted"/>
<evidence type="ECO:0000256" key="3">
    <source>
        <dbReference type="ARBA" id="ARBA00022723"/>
    </source>
</evidence>
<comment type="subcellular location">
    <subcellularLocation>
        <location evidence="1">Cell envelope</location>
    </subcellularLocation>
</comment>
<sequence>MRFNKAWWCSLLFGAVLLMITGCQNQTRMQHKPSQIRIVTSTPTYARMARQIVGDHGSVQAVMNNPNADPHDFEPTVKNAKQVAGAQFAIYNGLGYDDWMTKLLADNEHTKQLNVGRLLKKKRGANPHLWYDSHTLAKTANALTADLSRQYPQYRKNFNRNRNRYLQTLEPLQTLIYRIKQQRSQKLVAISEPVFDYSLKEMGYQIANPQFAKAIEEGSDPTPQDITHLQNLIKQRKIAFFVVNQQESSPVIDNLSDLAQKHQIPLLKVTETQPANQSYVQWLTKYYRAILKIEATHE</sequence>
<keyword evidence="7" id="KW-1185">Reference proteome</keyword>
<evidence type="ECO:0000256" key="2">
    <source>
        <dbReference type="ARBA" id="ARBA00022448"/>
    </source>
</evidence>
<accession>A0ABY4P8C8</accession>
<gene>
    <name evidence="6" type="ORF">MOO45_07190</name>
</gene>